<evidence type="ECO:0000256" key="1">
    <source>
        <dbReference type="ARBA" id="ARBA00004429"/>
    </source>
</evidence>
<evidence type="ECO:0000256" key="7">
    <source>
        <dbReference type="ARBA" id="ARBA00022989"/>
    </source>
</evidence>
<proteinExistence type="inferred from homology"/>
<sequence length="140" mass="16032">MAVFNNWFQIGLDYMRIWPQEKVLGALFPEPRVIAAVRLALKVLPGLAGVSLLLQWQYGLAQWWPSVFTSVLFMLSLPLQGLYWLGQRARAPLPASLTRWYFEVNAKLGQPALPSSPRYLDLARTLRQAFDKLDRAFLDL</sequence>
<comment type="similarity">
    <text evidence="2">Belongs to the UPF0208 family.</text>
</comment>
<dbReference type="EMBL" id="BAABFC010000009">
    <property type="protein sequence ID" value="GAA4496909.1"/>
    <property type="molecule type" value="Genomic_DNA"/>
</dbReference>
<evidence type="ECO:0000256" key="5">
    <source>
        <dbReference type="ARBA" id="ARBA00022519"/>
    </source>
</evidence>
<keyword evidence="7" id="KW-1133">Transmembrane helix</keyword>
<comment type="subcellular location">
    <subcellularLocation>
        <location evidence="1">Cell inner membrane</location>
        <topology evidence="1">Multi-pass membrane protein</topology>
    </subcellularLocation>
</comment>
<organism evidence="9 10">
    <name type="scientific">Pseudaeromonas paramecii</name>
    <dbReference type="NCBI Taxonomy" id="2138166"/>
    <lineage>
        <taxon>Bacteria</taxon>
        <taxon>Pseudomonadati</taxon>
        <taxon>Pseudomonadota</taxon>
        <taxon>Gammaproteobacteria</taxon>
        <taxon>Aeromonadales</taxon>
        <taxon>Aeromonadaceae</taxon>
        <taxon>Pseudaeromonas</taxon>
    </lineage>
</organism>
<evidence type="ECO:0000313" key="10">
    <source>
        <dbReference type="Proteomes" id="UP001501321"/>
    </source>
</evidence>
<dbReference type="InterPro" id="IPR007334">
    <property type="entry name" value="UPF0208"/>
</dbReference>
<evidence type="ECO:0000256" key="8">
    <source>
        <dbReference type="ARBA" id="ARBA00023136"/>
    </source>
</evidence>
<evidence type="ECO:0000256" key="4">
    <source>
        <dbReference type="ARBA" id="ARBA00022475"/>
    </source>
</evidence>
<name>A0ABP8Q382_9GAMM</name>
<comment type="caution">
    <text evidence="9">The sequence shown here is derived from an EMBL/GenBank/DDBJ whole genome shotgun (WGS) entry which is preliminary data.</text>
</comment>
<evidence type="ECO:0000256" key="3">
    <source>
        <dbReference type="ARBA" id="ARBA00018831"/>
    </source>
</evidence>
<protein>
    <recommendedName>
        <fullName evidence="3">UPF0208 membrane protein YfbV</fullName>
    </recommendedName>
</protein>
<keyword evidence="4" id="KW-1003">Cell membrane</keyword>
<reference evidence="10" key="1">
    <citation type="journal article" date="2019" name="Int. J. Syst. Evol. Microbiol.">
        <title>The Global Catalogue of Microorganisms (GCM) 10K type strain sequencing project: providing services to taxonomists for standard genome sequencing and annotation.</title>
        <authorList>
            <consortium name="The Broad Institute Genomics Platform"/>
            <consortium name="The Broad Institute Genome Sequencing Center for Infectious Disease"/>
            <person name="Wu L."/>
            <person name="Ma J."/>
        </authorList>
    </citation>
    <scope>NUCLEOTIDE SEQUENCE [LARGE SCALE GENOMIC DNA]</scope>
    <source>
        <strain evidence="10">JCM 32226</strain>
    </source>
</reference>
<keyword evidence="10" id="KW-1185">Reference proteome</keyword>
<keyword evidence="5" id="KW-0997">Cell inner membrane</keyword>
<evidence type="ECO:0000256" key="6">
    <source>
        <dbReference type="ARBA" id="ARBA00022692"/>
    </source>
</evidence>
<dbReference type="Pfam" id="PF04217">
    <property type="entry name" value="DUF412"/>
    <property type="match status" value="1"/>
</dbReference>
<gene>
    <name evidence="9" type="primary">yfbV</name>
    <name evidence="9" type="ORF">GCM10023095_12660</name>
</gene>
<evidence type="ECO:0000256" key="2">
    <source>
        <dbReference type="ARBA" id="ARBA00009474"/>
    </source>
</evidence>
<evidence type="ECO:0000313" key="9">
    <source>
        <dbReference type="EMBL" id="GAA4496909.1"/>
    </source>
</evidence>
<dbReference type="Proteomes" id="UP001501321">
    <property type="component" value="Unassembled WGS sequence"/>
</dbReference>
<dbReference type="RefSeq" id="WP_345011177.1">
    <property type="nucleotide sequence ID" value="NZ_BAABFC010000009.1"/>
</dbReference>
<keyword evidence="6" id="KW-0812">Transmembrane</keyword>
<keyword evidence="8" id="KW-0472">Membrane</keyword>
<accession>A0ABP8Q382</accession>
<dbReference type="NCBIfam" id="NF002493">
    <property type="entry name" value="PRK01816.1"/>
    <property type="match status" value="1"/>
</dbReference>